<accession>A0A1C4YNY4</accession>
<dbReference type="InterPro" id="IPR024473">
    <property type="entry name" value="Transposases_IS4_N"/>
</dbReference>
<protein>
    <submittedName>
        <fullName evidence="2">Insertion element 4 transposase N-terminal</fullName>
    </submittedName>
</protein>
<reference evidence="2 3" key="1">
    <citation type="submission" date="2016-06" db="EMBL/GenBank/DDBJ databases">
        <authorList>
            <person name="Kjaerup R.B."/>
            <person name="Dalgaard T.S."/>
            <person name="Juul-Madsen H.R."/>
        </authorList>
    </citation>
    <scope>NUCLEOTIDE SEQUENCE [LARGE SCALE GENOMIC DNA]</scope>
    <source>
        <strain evidence="2 3">DSM 45626</strain>
    </source>
</reference>
<dbReference type="Proteomes" id="UP000199375">
    <property type="component" value="Unassembled WGS sequence"/>
</dbReference>
<dbReference type="Pfam" id="PF13006">
    <property type="entry name" value="Nterm_IS4"/>
    <property type="match status" value="1"/>
</dbReference>
<name>A0A1C4YNY4_9ACTN</name>
<sequence length="82" mass="9399">MRPVRLPVVVSSVSASEPSGRLIDYIGLGVLSARFDRDLLEEVINRTGCREKRSRRLPAHVMIRYVIAMGLFFDESYDEVMR</sequence>
<proteinExistence type="predicted"/>
<feature type="non-terminal residue" evidence="2">
    <location>
        <position position="82"/>
    </location>
</feature>
<evidence type="ECO:0000259" key="1">
    <source>
        <dbReference type="Pfam" id="PF13006"/>
    </source>
</evidence>
<organism evidence="2 3">
    <name type="scientific">Micromonospora haikouensis</name>
    <dbReference type="NCBI Taxonomy" id="686309"/>
    <lineage>
        <taxon>Bacteria</taxon>
        <taxon>Bacillati</taxon>
        <taxon>Actinomycetota</taxon>
        <taxon>Actinomycetes</taxon>
        <taxon>Micromonosporales</taxon>
        <taxon>Micromonosporaceae</taxon>
        <taxon>Micromonospora</taxon>
    </lineage>
</organism>
<dbReference type="EMBL" id="FMCW01000057">
    <property type="protein sequence ID" value="SCF22051.1"/>
    <property type="molecule type" value="Genomic_DNA"/>
</dbReference>
<dbReference type="AlphaFoldDB" id="A0A1C4YNY4"/>
<gene>
    <name evidence="2" type="ORF">GA0070558_15712</name>
</gene>
<evidence type="ECO:0000313" key="3">
    <source>
        <dbReference type="Proteomes" id="UP000199375"/>
    </source>
</evidence>
<evidence type="ECO:0000313" key="2">
    <source>
        <dbReference type="EMBL" id="SCF22051.1"/>
    </source>
</evidence>
<feature type="domain" description="Transposase IS4 N-terminal" evidence="1">
    <location>
        <begin position="28"/>
        <end position="82"/>
    </location>
</feature>